<dbReference type="EMBL" id="CP001738">
    <property type="protein sequence ID" value="ACY97581.1"/>
    <property type="molecule type" value="Genomic_DNA"/>
</dbReference>
<accession>D1ADX1</accession>
<sequence length="230" mass="24572">MEELIIPRRFNGPPDSGHGGYVAGRLAAGWGPQAVGEGVTVILRSPPPLETPLRVRGDGEWLRLYHGEQPVAEARPGRIETPPIPAVPYEKALAAADGYRGAGNDTPYGMCFACGPRRPDGLRLAPGPVAEDTVAAAWIPDESLPFGPELVWAALDCPGGWTTDLMARPALLGTMTARVTGLPAAGERCVAMGRLLRREGRKFFTATALYGEDGRLLGQADQIWVELTPR</sequence>
<dbReference type="RefSeq" id="WP_012852365.1">
    <property type="nucleotide sequence ID" value="NC_013510.1"/>
</dbReference>
<dbReference type="KEGG" id="tcu:Tcur_2014"/>
<organism evidence="1 2">
    <name type="scientific">Thermomonospora curvata (strain ATCC 19995 / DSM 43183 / JCM 3096 / KCTC 9072 / NBRC 15933 / NCIMB 10081 / Henssen B9)</name>
    <dbReference type="NCBI Taxonomy" id="471852"/>
    <lineage>
        <taxon>Bacteria</taxon>
        <taxon>Bacillati</taxon>
        <taxon>Actinomycetota</taxon>
        <taxon>Actinomycetes</taxon>
        <taxon>Streptosporangiales</taxon>
        <taxon>Thermomonosporaceae</taxon>
        <taxon>Thermomonospora</taxon>
    </lineage>
</organism>
<dbReference type="STRING" id="471852.Tcur_2014"/>
<name>D1ADX1_THECD</name>
<dbReference type="eggNOG" id="COG0824">
    <property type="taxonomic scope" value="Bacteria"/>
</dbReference>
<keyword evidence="2" id="KW-1185">Reference proteome</keyword>
<dbReference type="Gene3D" id="3.10.129.10">
    <property type="entry name" value="Hotdog Thioesterase"/>
    <property type="match status" value="1"/>
</dbReference>
<gene>
    <name evidence="1" type="ordered locus">Tcur_2014</name>
</gene>
<dbReference type="AlphaFoldDB" id="D1ADX1"/>
<dbReference type="HOGENOM" id="CLU_078243_0_0_11"/>
<reference evidence="1 2" key="1">
    <citation type="journal article" date="2011" name="Stand. Genomic Sci.">
        <title>Complete genome sequence of Thermomonospora curvata type strain (B9).</title>
        <authorList>
            <person name="Chertkov O."/>
            <person name="Sikorski J."/>
            <person name="Nolan M."/>
            <person name="Lapidus A."/>
            <person name="Lucas S."/>
            <person name="Del Rio T.G."/>
            <person name="Tice H."/>
            <person name="Cheng J.F."/>
            <person name="Goodwin L."/>
            <person name="Pitluck S."/>
            <person name="Liolios K."/>
            <person name="Ivanova N."/>
            <person name="Mavromatis K."/>
            <person name="Mikhailova N."/>
            <person name="Ovchinnikova G."/>
            <person name="Pati A."/>
            <person name="Chen A."/>
            <person name="Palaniappan K."/>
            <person name="Djao O.D."/>
            <person name="Land M."/>
            <person name="Hauser L."/>
            <person name="Chang Y.J."/>
            <person name="Jeffries C.D."/>
            <person name="Brettin T."/>
            <person name="Han C."/>
            <person name="Detter J.C."/>
            <person name="Rohde M."/>
            <person name="Goker M."/>
            <person name="Woyke T."/>
            <person name="Bristow J."/>
            <person name="Eisen J.A."/>
            <person name="Markowitz V."/>
            <person name="Hugenholtz P."/>
            <person name="Klenk H.P."/>
            <person name="Kyrpides N.C."/>
        </authorList>
    </citation>
    <scope>NUCLEOTIDE SEQUENCE [LARGE SCALE GENOMIC DNA]</scope>
    <source>
        <strain evidence="2">ATCC 19995 / DSM 43183 / JCM 3096 / KCTC 9072 / NBRC 15933 / NCIMB 10081 / Henssen B9</strain>
    </source>
</reference>
<dbReference type="Proteomes" id="UP000001918">
    <property type="component" value="Chromosome"/>
</dbReference>
<evidence type="ECO:0000313" key="2">
    <source>
        <dbReference type="Proteomes" id="UP000001918"/>
    </source>
</evidence>
<proteinExistence type="predicted"/>
<evidence type="ECO:0008006" key="3">
    <source>
        <dbReference type="Google" id="ProtNLM"/>
    </source>
</evidence>
<dbReference type="InterPro" id="IPR029069">
    <property type="entry name" value="HotDog_dom_sf"/>
</dbReference>
<dbReference type="SUPFAM" id="SSF54637">
    <property type="entry name" value="Thioesterase/thiol ester dehydrase-isomerase"/>
    <property type="match status" value="1"/>
</dbReference>
<dbReference type="OrthoDB" id="5495835at2"/>
<evidence type="ECO:0000313" key="1">
    <source>
        <dbReference type="EMBL" id="ACY97581.1"/>
    </source>
</evidence>
<protein>
    <recommendedName>
        <fullName evidence="3">Thioesterase superfamily protein</fullName>
    </recommendedName>
</protein>